<feature type="domain" description="PPM-type phosphatase" evidence="7">
    <location>
        <begin position="6"/>
        <end position="230"/>
    </location>
</feature>
<organism evidence="8 9">
    <name type="scientific">Acidovorax facilis</name>
    <dbReference type="NCBI Taxonomy" id="12917"/>
    <lineage>
        <taxon>Bacteria</taxon>
        <taxon>Pseudomonadati</taxon>
        <taxon>Pseudomonadota</taxon>
        <taxon>Betaproteobacteria</taxon>
        <taxon>Burkholderiales</taxon>
        <taxon>Comamonadaceae</taxon>
        <taxon>Acidovorax</taxon>
    </lineage>
</organism>
<dbReference type="Gene3D" id="1.10.510.10">
    <property type="entry name" value="Transferase(Phosphotransferase) domain 1"/>
    <property type="match status" value="1"/>
</dbReference>
<comment type="caution">
    <text evidence="8">The sequence shown here is derived from an EMBL/GenBank/DDBJ whole genome shotgun (WGS) entry which is preliminary data.</text>
</comment>
<keyword evidence="5" id="KW-0472">Membrane</keyword>
<keyword evidence="1" id="KW-0808">Transferase</keyword>
<gene>
    <name evidence="8" type="ORF">ACFOW3_02620</name>
</gene>
<dbReference type="SMART" id="SM00220">
    <property type="entry name" value="S_TKc"/>
    <property type="match status" value="1"/>
</dbReference>
<dbReference type="InterPro" id="IPR036457">
    <property type="entry name" value="PPM-type-like_dom_sf"/>
</dbReference>
<keyword evidence="2" id="KW-0547">Nucleotide-binding</keyword>
<dbReference type="SUPFAM" id="SSF56112">
    <property type="entry name" value="Protein kinase-like (PK-like)"/>
    <property type="match status" value="1"/>
</dbReference>
<dbReference type="SUPFAM" id="SSF81606">
    <property type="entry name" value="PP2C-like"/>
    <property type="match status" value="1"/>
</dbReference>
<keyword evidence="5" id="KW-0812">Transmembrane</keyword>
<evidence type="ECO:0000259" key="6">
    <source>
        <dbReference type="PROSITE" id="PS50011"/>
    </source>
</evidence>
<dbReference type="InterPro" id="IPR000719">
    <property type="entry name" value="Prot_kinase_dom"/>
</dbReference>
<dbReference type="InterPro" id="IPR011009">
    <property type="entry name" value="Kinase-like_dom_sf"/>
</dbReference>
<dbReference type="Pfam" id="PF13672">
    <property type="entry name" value="PP2C_2"/>
    <property type="match status" value="1"/>
</dbReference>
<dbReference type="PROSITE" id="PS51746">
    <property type="entry name" value="PPM_2"/>
    <property type="match status" value="1"/>
</dbReference>
<sequence>MTFELDFGHTSQAGRKEVNEDFAALVLGQGRDRERGAIAAIADGVSTGGNGREAAQTSVNTLVNDYFATPDTWDTTVALDRILSAHNGWLASMNRRRQPAVGLTTLTALVLCGQSYTLAHVGDTRAYLVREGRLQQLTTDHVMAQHDLRHQLTRAMGLDDHVVVDYSQGELRSGDLFVLLSDGVHGSVPERELRQLLRQEIPAQALTDELVQVALRRGSSDNVTALVVRVQGALEATLQDESRRAQDLPVLPLLKVGDTVDGLTVTAIVADNGIHRLYQVRDGATQRLYALKTLLPARAHDAEERATLAHEAWVARRMQSGQAAAHLARLNDWPVGDGGFGDGAAASAFYLLYDWHSGDTLGQRLRHRQHLAVGQAVTVTVQAARVLGWLHRQGVVHRDIKPDNLHLGDDGVLRVLDLGVALSGREPEATRRLHAGTPSYMNPEQWPGYERNGDPSGQLPDAGSDLFALGVTLYQLLSQGRLPYGEVVQYQLGRYHRDPVAPSRHNPGVPIWLDQIALKAVARNRTQRFETAEELLLALERGASRPLSASGPQPLMQRDATALWKIALAVSVLVNLLLIYWLLFLPR</sequence>
<dbReference type="RefSeq" id="WP_055400223.1">
    <property type="nucleotide sequence ID" value="NZ_JAMXAX010000021.1"/>
</dbReference>
<dbReference type="SMART" id="SM00331">
    <property type="entry name" value="PP2C_SIG"/>
    <property type="match status" value="1"/>
</dbReference>
<dbReference type="Gene3D" id="3.30.200.20">
    <property type="entry name" value="Phosphorylase Kinase, domain 1"/>
    <property type="match status" value="1"/>
</dbReference>
<dbReference type="PANTHER" id="PTHR43289:SF34">
    <property type="entry name" value="SERINE_THREONINE-PROTEIN KINASE YBDM-RELATED"/>
    <property type="match status" value="1"/>
</dbReference>
<dbReference type="Pfam" id="PF00069">
    <property type="entry name" value="Pkinase"/>
    <property type="match status" value="1"/>
</dbReference>
<dbReference type="SMART" id="SM00332">
    <property type="entry name" value="PP2Cc"/>
    <property type="match status" value="1"/>
</dbReference>
<evidence type="ECO:0000256" key="1">
    <source>
        <dbReference type="ARBA" id="ARBA00022679"/>
    </source>
</evidence>
<dbReference type="Proteomes" id="UP001595693">
    <property type="component" value="Unassembled WGS sequence"/>
</dbReference>
<feature type="domain" description="Protein kinase" evidence="6">
    <location>
        <begin position="263"/>
        <end position="556"/>
    </location>
</feature>
<feature type="transmembrane region" description="Helical" evidence="5">
    <location>
        <begin position="562"/>
        <end position="585"/>
    </location>
</feature>
<dbReference type="Gene3D" id="3.60.40.10">
    <property type="entry name" value="PPM-type phosphatase domain"/>
    <property type="match status" value="1"/>
</dbReference>
<dbReference type="GO" id="GO:0016301">
    <property type="term" value="F:kinase activity"/>
    <property type="evidence" value="ECO:0007669"/>
    <property type="project" value="UniProtKB-KW"/>
</dbReference>
<keyword evidence="3 8" id="KW-0418">Kinase</keyword>
<keyword evidence="4" id="KW-0067">ATP-binding</keyword>
<dbReference type="PANTHER" id="PTHR43289">
    <property type="entry name" value="MITOGEN-ACTIVATED PROTEIN KINASE KINASE KINASE 20-RELATED"/>
    <property type="match status" value="1"/>
</dbReference>
<evidence type="ECO:0000313" key="8">
    <source>
        <dbReference type="EMBL" id="MFC3933511.1"/>
    </source>
</evidence>
<evidence type="ECO:0000313" key="9">
    <source>
        <dbReference type="Proteomes" id="UP001595693"/>
    </source>
</evidence>
<evidence type="ECO:0000256" key="4">
    <source>
        <dbReference type="ARBA" id="ARBA00022840"/>
    </source>
</evidence>
<keyword evidence="5" id="KW-1133">Transmembrane helix</keyword>
<dbReference type="InterPro" id="IPR001932">
    <property type="entry name" value="PPM-type_phosphatase-like_dom"/>
</dbReference>
<dbReference type="CDD" id="cd00143">
    <property type="entry name" value="PP2Cc"/>
    <property type="match status" value="1"/>
</dbReference>
<reference evidence="9" key="1">
    <citation type="journal article" date="2019" name="Int. J. Syst. Evol. Microbiol.">
        <title>The Global Catalogue of Microorganisms (GCM) 10K type strain sequencing project: providing services to taxonomists for standard genome sequencing and annotation.</title>
        <authorList>
            <consortium name="The Broad Institute Genomics Platform"/>
            <consortium name="The Broad Institute Genome Sequencing Center for Infectious Disease"/>
            <person name="Wu L."/>
            <person name="Ma J."/>
        </authorList>
    </citation>
    <scope>NUCLEOTIDE SEQUENCE [LARGE SCALE GENOMIC DNA]</scope>
    <source>
        <strain evidence="9">CCUG 2113</strain>
    </source>
</reference>
<evidence type="ECO:0000256" key="5">
    <source>
        <dbReference type="SAM" id="Phobius"/>
    </source>
</evidence>
<evidence type="ECO:0000259" key="7">
    <source>
        <dbReference type="PROSITE" id="PS51746"/>
    </source>
</evidence>
<evidence type="ECO:0000256" key="3">
    <source>
        <dbReference type="ARBA" id="ARBA00022777"/>
    </source>
</evidence>
<dbReference type="EMBL" id="JBHSAJ010000003">
    <property type="protein sequence ID" value="MFC3933511.1"/>
    <property type="molecule type" value="Genomic_DNA"/>
</dbReference>
<proteinExistence type="predicted"/>
<dbReference type="CDD" id="cd14014">
    <property type="entry name" value="STKc_PknB_like"/>
    <property type="match status" value="1"/>
</dbReference>
<accession>A0ABV8D4Y5</accession>
<name>A0ABV8D4Y5_9BURK</name>
<keyword evidence="9" id="KW-1185">Reference proteome</keyword>
<dbReference type="PROSITE" id="PS50011">
    <property type="entry name" value="PROTEIN_KINASE_DOM"/>
    <property type="match status" value="1"/>
</dbReference>
<evidence type="ECO:0000256" key="2">
    <source>
        <dbReference type="ARBA" id="ARBA00022741"/>
    </source>
</evidence>
<protein>
    <submittedName>
        <fullName evidence="8">Protein kinase</fullName>
    </submittedName>
</protein>